<dbReference type="PANTHER" id="PTHR43248">
    <property type="entry name" value="2-SUCCINYL-6-HYDROXY-2,4-CYCLOHEXADIENE-1-CARBOXYLATE SYNTHASE"/>
    <property type="match status" value="1"/>
</dbReference>
<evidence type="ECO:0000259" key="5">
    <source>
        <dbReference type="Pfam" id="PF08386"/>
    </source>
</evidence>
<feature type="chain" id="PRO_5045320193" evidence="3">
    <location>
        <begin position="23"/>
        <end position="527"/>
    </location>
</feature>
<keyword evidence="3" id="KW-0732">Signal</keyword>
<evidence type="ECO:0000256" key="3">
    <source>
        <dbReference type="SAM" id="SignalP"/>
    </source>
</evidence>
<proteinExistence type="inferred from homology"/>
<name>A0ABR4LXJ0_9EURO</name>
<dbReference type="RefSeq" id="XP_070887883.1">
    <property type="nucleotide sequence ID" value="XM_071032664.1"/>
</dbReference>
<dbReference type="InterPro" id="IPR013595">
    <property type="entry name" value="Pept_S33_TAP-like_C"/>
</dbReference>
<sequence length="527" mass="57369">MPCIRTISQAVLLLGGLSRTLAMPHYPRTDGVSWGACEIDLPSVQCANFTVPLDYTKPNSRATLDLQLLRVPAVKQPKKGTILFNFGGPGLEARLTLAGTAQTLLAITGGEYDLVANDPRGTANTLTASCFNTTAERATFVGEPSSVIPSRDDELALGRVWGQTQVVEDQCFNFPGFRQRGSLIGTAFAARDLLQIVDAIEDDGLLRYYGTSYGTVLGATFAAMFPDRVDRLILDGVLNPHEYFNGYDVEAWADSDRTFSGFVEECLKAPDLCALGSRRVYPEDLEKDVYNLLEDLREEPLSQGDLLIDSSLVQTFIRFSLYSPQFYPALATALEGLLSQDAAAFADVYDAFVESGLDLTQSPDESSFAILCGDKRVPEQSLEEMAPVFEALEDESRLLGSSGHIQAMICQHWRIEANARYEGNFTAATRHPLLVIGNTFDPATPLRSAQNISAGFEGSVVLEHGGFGHTTLSQGSSCTINAIRSYFQDGTLPEPDTVCEADYAPFEPKTLTDVLVDLGYIEAAPEE</sequence>
<gene>
    <name evidence="6" type="ORF">BJX67DRAFT_379839</name>
</gene>
<comment type="similarity">
    <text evidence="1">Belongs to the peptidase S33 family.</text>
</comment>
<dbReference type="InterPro" id="IPR051601">
    <property type="entry name" value="Serine_prot/Carboxylest_S33"/>
</dbReference>
<dbReference type="InterPro" id="IPR000073">
    <property type="entry name" value="AB_hydrolase_1"/>
</dbReference>
<dbReference type="Proteomes" id="UP001610432">
    <property type="component" value="Unassembled WGS sequence"/>
</dbReference>
<feature type="domain" description="Peptidase S33 tripeptidyl aminopeptidase-like C-terminal" evidence="5">
    <location>
        <begin position="404"/>
        <end position="499"/>
    </location>
</feature>
<evidence type="ECO:0000313" key="6">
    <source>
        <dbReference type="EMBL" id="KAL2868904.1"/>
    </source>
</evidence>
<dbReference type="Pfam" id="PF00561">
    <property type="entry name" value="Abhydrolase_1"/>
    <property type="match status" value="1"/>
</dbReference>
<dbReference type="PANTHER" id="PTHR43248:SF25">
    <property type="entry name" value="AB HYDROLASE-1 DOMAIN-CONTAINING PROTEIN-RELATED"/>
    <property type="match status" value="1"/>
</dbReference>
<dbReference type="Gene3D" id="3.40.50.1820">
    <property type="entry name" value="alpha/beta hydrolase"/>
    <property type="match status" value="1"/>
</dbReference>
<dbReference type="SUPFAM" id="SSF53474">
    <property type="entry name" value="alpha/beta-Hydrolases"/>
    <property type="match status" value="1"/>
</dbReference>
<keyword evidence="7" id="KW-1185">Reference proteome</keyword>
<reference evidence="6 7" key="1">
    <citation type="submission" date="2024-07" db="EMBL/GenBank/DDBJ databases">
        <title>Section-level genome sequencing and comparative genomics of Aspergillus sections Usti and Cavernicolus.</title>
        <authorList>
            <consortium name="Lawrence Berkeley National Laboratory"/>
            <person name="Nybo J.L."/>
            <person name="Vesth T.C."/>
            <person name="Theobald S."/>
            <person name="Frisvad J.C."/>
            <person name="Larsen T.O."/>
            <person name="Kjaerboelling I."/>
            <person name="Rothschild-Mancinelli K."/>
            <person name="Lyhne E.K."/>
            <person name="Kogle M.E."/>
            <person name="Barry K."/>
            <person name="Clum A."/>
            <person name="Na H."/>
            <person name="Ledsgaard L."/>
            <person name="Lin J."/>
            <person name="Lipzen A."/>
            <person name="Kuo A."/>
            <person name="Riley R."/>
            <person name="Mondo S."/>
            <person name="Labutti K."/>
            <person name="Haridas S."/>
            <person name="Pangalinan J."/>
            <person name="Salamov A.A."/>
            <person name="Simmons B.A."/>
            <person name="Magnuson J.K."/>
            <person name="Chen J."/>
            <person name="Drula E."/>
            <person name="Henrissat B."/>
            <person name="Wiebenga A."/>
            <person name="Lubbers R.J."/>
            <person name="Gomes A.C."/>
            <person name="Macurrencykelacurrency M.R."/>
            <person name="Stajich J."/>
            <person name="Grigoriev I.V."/>
            <person name="Mortensen U.H."/>
            <person name="De Vries R.P."/>
            <person name="Baker S.E."/>
            <person name="Andersen M.R."/>
        </authorList>
    </citation>
    <scope>NUCLEOTIDE SEQUENCE [LARGE SCALE GENOMIC DNA]</scope>
    <source>
        <strain evidence="6 7">CBS 449.75</strain>
    </source>
</reference>
<protein>
    <submittedName>
        <fullName evidence="6">TAP-like protein-domain-containing protein</fullName>
    </submittedName>
</protein>
<evidence type="ECO:0000313" key="7">
    <source>
        <dbReference type="Proteomes" id="UP001610432"/>
    </source>
</evidence>
<evidence type="ECO:0000259" key="4">
    <source>
        <dbReference type="Pfam" id="PF00561"/>
    </source>
</evidence>
<feature type="signal peptide" evidence="3">
    <location>
        <begin position="1"/>
        <end position="22"/>
    </location>
</feature>
<dbReference type="Pfam" id="PF08386">
    <property type="entry name" value="Abhydrolase_4"/>
    <property type="match status" value="1"/>
</dbReference>
<dbReference type="GeneID" id="98147736"/>
<organism evidence="6 7">
    <name type="scientific">Aspergillus lucknowensis</name>
    <dbReference type="NCBI Taxonomy" id="176173"/>
    <lineage>
        <taxon>Eukaryota</taxon>
        <taxon>Fungi</taxon>
        <taxon>Dikarya</taxon>
        <taxon>Ascomycota</taxon>
        <taxon>Pezizomycotina</taxon>
        <taxon>Eurotiomycetes</taxon>
        <taxon>Eurotiomycetidae</taxon>
        <taxon>Eurotiales</taxon>
        <taxon>Aspergillaceae</taxon>
        <taxon>Aspergillus</taxon>
        <taxon>Aspergillus subgen. Nidulantes</taxon>
    </lineage>
</organism>
<feature type="domain" description="AB hydrolase-1" evidence="4">
    <location>
        <begin position="172"/>
        <end position="288"/>
    </location>
</feature>
<keyword evidence="2" id="KW-0378">Hydrolase</keyword>
<evidence type="ECO:0000256" key="1">
    <source>
        <dbReference type="ARBA" id="ARBA00010088"/>
    </source>
</evidence>
<comment type="caution">
    <text evidence="6">The sequence shown here is derived from an EMBL/GenBank/DDBJ whole genome shotgun (WGS) entry which is preliminary data.</text>
</comment>
<dbReference type="InterPro" id="IPR029058">
    <property type="entry name" value="AB_hydrolase_fold"/>
</dbReference>
<accession>A0ABR4LXJ0</accession>
<dbReference type="EMBL" id="JBFXLQ010000012">
    <property type="protein sequence ID" value="KAL2868904.1"/>
    <property type="molecule type" value="Genomic_DNA"/>
</dbReference>
<evidence type="ECO:0000256" key="2">
    <source>
        <dbReference type="ARBA" id="ARBA00022801"/>
    </source>
</evidence>